<dbReference type="InterPro" id="IPR011047">
    <property type="entry name" value="Quinoprotein_ADH-like_sf"/>
</dbReference>
<sequence length="123" mass="13634">MVGTELIGVTVEAQRARVEEEWPDYAGNREGMKYSPLSQISKDNINDLEIAWRWPTTDQELQASNPAWRGGNYEDTPLMINGLLYTVTPLGLIAALDPGTGETKWVHDPKAYTSGRPANVGFL</sequence>
<dbReference type="AlphaFoldDB" id="A0A382Z6G6"/>
<evidence type="ECO:0000259" key="1">
    <source>
        <dbReference type="Pfam" id="PF01011"/>
    </source>
</evidence>
<dbReference type="Pfam" id="PF01011">
    <property type="entry name" value="PQQ"/>
    <property type="match status" value="1"/>
</dbReference>
<dbReference type="EMBL" id="UINC01181417">
    <property type="protein sequence ID" value="SVD91104.1"/>
    <property type="molecule type" value="Genomic_DNA"/>
</dbReference>
<accession>A0A382Z6G6</accession>
<dbReference type="Gene3D" id="2.140.10.10">
    <property type="entry name" value="Quinoprotein alcohol dehydrogenase-like superfamily"/>
    <property type="match status" value="1"/>
</dbReference>
<dbReference type="InterPro" id="IPR002372">
    <property type="entry name" value="PQQ_rpt_dom"/>
</dbReference>
<gene>
    <name evidence="2" type="ORF">METZ01_LOCUS443958</name>
</gene>
<feature type="domain" description="Pyrrolo-quinoline quinone repeat" evidence="1">
    <location>
        <begin position="22"/>
        <end position="116"/>
    </location>
</feature>
<proteinExistence type="predicted"/>
<protein>
    <recommendedName>
        <fullName evidence="1">Pyrrolo-quinoline quinone repeat domain-containing protein</fullName>
    </recommendedName>
</protein>
<evidence type="ECO:0000313" key="2">
    <source>
        <dbReference type="EMBL" id="SVD91104.1"/>
    </source>
</evidence>
<organism evidence="2">
    <name type="scientific">marine metagenome</name>
    <dbReference type="NCBI Taxonomy" id="408172"/>
    <lineage>
        <taxon>unclassified sequences</taxon>
        <taxon>metagenomes</taxon>
        <taxon>ecological metagenomes</taxon>
    </lineage>
</organism>
<name>A0A382Z6G6_9ZZZZ</name>
<dbReference type="SUPFAM" id="SSF50998">
    <property type="entry name" value="Quinoprotein alcohol dehydrogenase-like"/>
    <property type="match status" value="1"/>
</dbReference>
<reference evidence="2" key="1">
    <citation type="submission" date="2018-05" db="EMBL/GenBank/DDBJ databases">
        <authorList>
            <person name="Lanie J.A."/>
            <person name="Ng W.-L."/>
            <person name="Kazmierczak K.M."/>
            <person name="Andrzejewski T.M."/>
            <person name="Davidsen T.M."/>
            <person name="Wayne K.J."/>
            <person name="Tettelin H."/>
            <person name="Glass J.I."/>
            <person name="Rusch D."/>
            <person name="Podicherti R."/>
            <person name="Tsui H.-C.T."/>
            <person name="Winkler M.E."/>
        </authorList>
    </citation>
    <scope>NUCLEOTIDE SEQUENCE</scope>
</reference>
<feature type="non-terminal residue" evidence="2">
    <location>
        <position position="123"/>
    </location>
</feature>